<reference evidence="4 5" key="1">
    <citation type="journal article" date="2013" name="Genome Announc.">
        <title>Complete Genome Sequence of the Solvent Producer Clostridium saccharobutylicum NCP262 (DSM 13864).</title>
        <authorList>
            <person name="Poehlein A."/>
            <person name="Hartwich K."/>
            <person name="Krabben P."/>
            <person name="Ehrenreich A."/>
            <person name="Liebl W."/>
            <person name="Durre P."/>
            <person name="Gottschalk G."/>
            <person name="Daniel R."/>
        </authorList>
    </citation>
    <scope>NUCLEOTIDE SEQUENCE [LARGE SCALE GENOMIC DNA]</scope>
    <source>
        <strain evidence="4">DSM 13864</strain>
    </source>
</reference>
<dbReference type="Proteomes" id="UP000017118">
    <property type="component" value="Chromosome"/>
</dbReference>
<dbReference type="NCBIfam" id="TIGR03590">
    <property type="entry name" value="PseG"/>
    <property type="match status" value="1"/>
</dbReference>
<dbReference type="AlphaFoldDB" id="U5MZI6"/>
<dbReference type="HOGENOM" id="CLU_023406_1_0_9"/>
<dbReference type="Gene3D" id="3.40.50.11190">
    <property type="match status" value="1"/>
</dbReference>
<feature type="binding site" evidence="2">
    <location>
        <position position="175"/>
    </location>
    <ligand>
        <name>substrate</name>
    </ligand>
</feature>
<feature type="domain" description="Glycosyl transferase family 28 C-terminal" evidence="3">
    <location>
        <begin position="208"/>
        <end position="336"/>
    </location>
</feature>
<dbReference type="Pfam" id="PF04101">
    <property type="entry name" value="Glyco_tran_28_C"/>
    <property type="match status" value="1"/>
</dbReference>
<dbReference type="RefSeq" id="WP_022749216.1">
    <property type="nucleotide sequence ID" value="NC_022571.1"/>
</dbReference>
<dbReference type="GO" id="GO:0016758">
    <property type="term" value="F:hexosyltransferase activity"/>
    <property type="evidence" value="ECO:0007669"/>
    <property type="project" value="InterPro"/>
</dbReference>
<gene>
    <name evidence="4" type="primary">pseG</name>
    <name evidence="4" type="ORF">CLSA_c39470</name>
</gene>
<dbReference type="Gene3D" id="3.40.50.2000">
    <property type="entry name" value="Glycogen Phosphorylase B"/>
    <property type="match status" value="1"/>
</dbReference>
<keyword evidence="5" id="KW-1185">Reference proteome</keyword>
<dbReference type="OrthoDB" id="9805604at2"/>
<evidence type="ECO:0000259" key="3">
    <source>
        <dbReference type="Pfam" id="PF04101"/>
    </source>
</evidence>
<sequence length="355" mass="40724">MKIAIQADGGTEIGMGHVMRTLVLAKEFLKENDVFYICRVESKDGCKQCIKVSDNEVNSLEKLEKFEINYSKYSQGIKKILSEGFTVKLINEDNLINELKWIKTDMLITDSYSVNEDYFHETKKIFRKTIYIDDTNKYYFDVDFLINQNIDAIDFEYKVNDDTKLLLGTKYLLLRDEFKKLPNKTIREKIQDIIITVGGADPYKLTKKILNYIGELNYNFHIVIGPSFVDTSFVEEFNSDNVKFYYNANMCEIMKKCDMAISACGSTLYELLACSVPAVGIIIAENQNGIANKLDEMGIIKNLGWHDKISKEELLNNINKLANDYELRKSLSKKASKLVDGKGAERIVKVLCEKI</sequence>
<feature type="active site" description="Proton acceptor" evidence="1">
    <location>
        <position position="17"/>
    </location>
</feature>
<organism evidence="4 5">
    <name type="scientific">Clostridium saccharobutylicum DSM 13864</name>
    <dbReference type="NCBI Taxonomy" id="1345695"/>
    <lineage>
        <taxon>Bacteria</taxon>
        <taxon>Bacillati</taxon>
        <taxon>Bacillota</taxon>
        <taxon>Clostridia</taxon>
        <taxon>Eubacteriales</taxon>
        <taxon>Clostridiaceae</taxon>
        <taxon>Clostridium</taxon>
    </lineage>
</organism>
<dbReference type="SUPFAM" id="SSF53756">
    <property type="entry name" value="UDP-Glycosyltransferase/glycogen phosphorylase"/>
    <property type="match status" value="1"/>
</dbReference>
<name>U5MZI6_CLOSA</name>
<feature type="binding site" evidence="2">
    <location>
        <position position="270"/>
    </location>
    <ligand>
        <name>substrate</name>
    </ligand>
</feature>
<evidence type="ECO:0000256" key="1">
    <source>
        <dbReference type="PIRSR" id="PIRSR620023-1"/>
    </source>
</evidence>
<evidence type="ECO:0000313" key="4">
    <source>
        <dbReference type="EMBL" id="AGX44907.1"/>
    </source>
</evidence>
<dbReference type="InterPro" id="IPR007235">
    <property type="entry name" value="Glyco_trans_28_C"/>
</dbReference>
<evidence type="ECO:0000313" key="5">
    <source>
        <dbReference type="Proteomes" id="UP000017118"/>
    </source>
</evidence>
<dbReference type="InterPro" id="IPR020023">
    <property type="entry name" value="PseG"/>
</dbReference>
<dbReference type="KEGG" id="csb:CLSA_c39470"/>
<accession>U5MZI6</accession>
<protein>
    <submittedName>
        <fullName evidence="4">Pseudaminic acid biosynthesis-associated protein PseG</fullName>
    </submittedName>
</protein>
<dbReference type="GeneID" id="55476244"/>
<dbReference type="eggNOG" id="COG3980">
    <property type="taxonomic scope" value="Bacteria"/>
</dbReference>
<dbReference type="PATRIC" id="fig|1345695.10.peg.2776"/>
<proteinExistence type="predicted"/>
<evidence type="ECO:0000256" key="2">
    <source>
        <dbReference type="PIRSR" id="PIRSR620023-2"/>
    </source>
</evidence>
<dbReference type="EMBL" id="CP006721">
    <property type="protein sequence ID" value="AGX44907.1"/>
    <property type="molecule type" value="Genomic_DNA"/>
</dbReference>